<keyword evidence="4" id="KW-0067">ATP-binding</keyword>
<dbReference type="PANTHER" id="PTHR43166">
    <property type="entry name" value="AMINO ACID IMPORT ATP-BINDING PROTEIN"/>
    <property type="match status" value="1"/>
</dbReference>
<evidence type="ECO:0000313" key="9">
    <source>
        <dbReference type="EMBL" id="ADG07721.1"/>
    </source>
</evidence>
<accession>D5WWF6</accession>
<dbReference type="InterPro" id="IPR003593">
    <property type="entry name" value="AAA+_ATPase"/>
</dbReference>
<gene>
    <name evidence="9" type="ordered locus">Btus_3107</name>
</gene>
<evidence type="ECO:0000256" key="4">
    <source>
        <dbReference type="ARBA" id="ARBA00022840"/>
    </source>
</evidence>
<evidence type="ECO:0000256" key="3">
    <source>
        <dbReference type="ARBA" id="ARBA00022741"/>
    </source>
</evidence>
<dbReference type="NCBIfam" id="TIGR02315">
    <property type="entry name" value="ABC_phnC"/>
    <property type="match status" value="1"/>
</dbReference>
<dbReference type="PROSITE" id="PS00211">
    <property type="entry name" value="ABC_TRANSPORTER_1"/>
    <property type="match status" value="1"/>
</dbReference>
<evidence type="ECO:0000313" key="10">
    <source>
        <dbReference type="Proteomes" id="UP000002368"/>
    </source>
</evidence>
<dbReference type="RefSeq" id="WP_013077000.1">
    <property type="nucleotide sequence ID" value="NC_014098.1"/>
</dbReference>
<feature type="domain" description="ABC transporter" evidence="8">
    <location>
        <begin position="5"/>
        <end position="249"/>
    </location>
</feature>
<evidence type="ECO:0000256" key="1">
    <source>
        <dbReference type="ARBA" id="ARBA00022448"/>
    </source>
</evidence>
<dbReference type="InterPro" id="IPR050086">
    <property type="entry name" value="MetN_ABC_transporter-like"/>
</dbReference>
<evidence type="ECO:0000256" key="7">
    <source>
        <dbReference type="ARBA" id="ARBA00023136"/>
    </source>
</evidence>
<keyword evidence="2" id="KW-1003">Cell membrane</keyword>
<keyword evidence="5" id="KW-0918">Phosphonate transport</keyword>
<keyword evidence="6" id="KW-1278">Translocase</keyword>
<keyword evidence="3" id="KW-0547">Nucleotide-binding</keyword>
<keyword evidence="10" id="KW-1185">Reference proteome</keyword>
<evidence type="ECO:0000259" key="8">
    <source>
        <dbReference type="PROSITE" id="PS50893"/>
    </source>
</evidence>
<dbReference type="Pfam" id="PF00005">
    <property type="entry name" value="ABC_tran"/>
    <property type="match status" value="1"/>
</dbReference>
<dbReference type="GO" id="GO:0016887">
    <property type="term" value="F:ATP hydrolysis activity"/>
    <property type="evidence" value="ECO:0007669"/>
    <property type="project" value="InterPro"/>
</dbReference>
<dbReference type="EMBL" id="CP002017">
    <property type="protein sequence ID" value="ADG07721.1"/>
    <property type="molecule type" value="Genomic_DNA"/>
</dbReference>
<dbReference type="KEGG" id="bts:Btus_3107"/>
<protein>
    <submittedName>
        <fullName evidence="9">Phosphonate ABC transporter, ATPase subunit</fullName>
    </submittedName>
</protein>
<keyword evidence="1" id="KW-0813">Transport</keyword>
<dbReference type="InterPro" id="IPR003439">
    <property type="entry name" value="ABC_transporter-like_ATP-bd"/>
</dbReference>
<dbReference type="CDD" id="cd03256">
    <property type="entry name" value="ABC_PhnC_transporter"/>
    <property type="match status" value="1"/>
</dbReference>
<dbReference type="SUPFAM" id="SSF52540">
    <property type="entry name" value="P-loop containing nucleoside triphosphate hydrolases"/>
    <property type="match status" value="1"/>
</dbReference>
<evidence type="ECO:0000256" key="5">
    <source>
        <dbReference type="ARBA" id="ARBA00022885"/>
    </source>
</evidence>
<evidence type="ECO:0000256" key="6">
    <source>
        <dbReference type="ARBA" id="ARBA00022967"/>
    </source>
</evidence>
<sequence>MEPILRVEHLKKVYPDGTEALREVDFTVHPGEFVAVIGPSGSGKSTLLRCVNRLVEPTQGAVIFKGENITRAGGRRVRRLRREIGMVFQSHNLIPRISVLQNVLHGRLGYKDSFRGALGMFSAQEKEDALRILERMGLLEQAHKRADELSGGQQQRVGIARALAQKPILILADEPIANLDPATSESIMDHLHTICRADGITCLINLHQVAIAKKYATRIIGIHRGTKVFDGPPSKLDDRIIGQIYYQEKAVV</sequence>
<dbReference type="InterPro" id="IPR017871">
    <property type="entry name" value="ABC_transporter-like_CS"/>
</dbReference>
<name>D5WWF6_KYRT2</name>
<dbReference type="AlphaFoldDB" id="D5WWF6"/>
<dbReference type="GO" id="GO:0015416">
    <property type="term" value="F:ABC-type phosphonate transporter activity"/>
    <property type="evidence" value="ECO:0007669"/>
    <property type="project" value="InterPro"/>
</dbReference>
<organism evidence="9 10">
    <name type="scientific">Kyrpidia tusciae (strain DSM 2912 / NBRC 15312 / T2)</name>
    <name type="common">Bacillus tusciae</name>
    <dbReference type="NCBI Taxonomy" id="562970"/>
    <lineage>
        <taxon>Bacteria</taxon>
        <taxon>Bacillati</taxon>
        <taxon>Bacillota</taxon>
        <taxon>Bacilli</taxon>
        <taxon>Bacillales</taxon>
        <taxon>Alicyclobacillaceae</taxon>
        <taxon>Kyrpidia</taxon>
    </lineage>
</organism>
<dbReference type="InterPro" id="IPR027417">
    <property type="entry name" value="P-loop_NTPase"/>
</dbReference>
<dbReference type="OrthoDB" id="9802264at2"/>
<dbReference type="STRING" id="562970.Btus_3107"/>
<dbReference type="HOGENOM" id="CLU_000604_1_22_9"/>
<proteinExistence type="predicted"/>
<dbReference type="Proteomes" id="UP000002368">
    <property type="component" value="Chromosome"/>
</dbReference>
<dbReference type="PROSITE" id="PS50893">
    <property type="entry name" value="ABC_TRANSPORTER_2"/>
    <property type="match status" value="1"/>
</dbReference>
<dbReference type="GO" id="GO:0005524">
    <property type="term" value="F:ATP binding"/>
    <property type="evidence" value="ECO:0007669"/>
    <property type="project" value="UniProtKB-KW"/>
</dbReference>
<dbReference type="SMART" id="SM00382">
    <property type="entry name" value="AAA"/>
    <property type="match status" value="1"/>
</dbReference>
<dbReference type="GO" id="GO:0016020">
    <property type="term" value="C:membrane"/>
    <property type="evidence" value="ECO:0007669"/>
    <property type="project" value="InterPro"/>
</dbReference>
<dbReference type="InterPro" id="IPR012693">
    <property type="entry name" value="ABC_transpr_PhnC"/>
</dbReference>
<dbReference type="Gene3D" id="3.40.50.300">
    <property type="entry name" value="P-loop containing nucleotide triphosphate hydrolases"/>
    <property type="match status" value="1"/>
</dbReference>
<dbReference type="eggNOG" id="COG3638">
    <property type="taxonomic scope" value="Bacteria"/>
</dbReference>
<reference evidence="9 10" key="1">
    <citation type="journal article" date="2011" name="Stand. Genomic Sci.">
        <title>Complete genome sequence of the thermophilic, hydrogen-oxidizing Bacillus tusciae type strain (T2) and reclassification in the new genus, Kyrpidia gen. nov. as Kyrpidia tusciae comb. nov. and emendation of the family Alicyclobacillaceae da Costa and Rainey, 2010.</title>
        <authorList>
            <person name="Klenk H.P."/>
            <person name="Lapidus A."/>
            <person name="Chertkov O."/>
            <person name="Copeland A."/>
            <person name="Del Rio T.G."/>
            <person name="Nolan M."/>
            <person name="Lucas S."/>
            <person name="Chen F."/>
            <person name="Tice H."/>
            <person name="Cheng J.F."/>
            <person name="Han C."/>
            <person name="Bruce D."/>
            <person name="Goodwin L."/>
            <person name="Pitluck S."/>
            <person name="Pati A."/>
            <person name="Ivanova N."/>
            <person name="Mavromatis K."/>
            <person name="Daum C."/>
            <person name="Chen A."/>
            <person name="Palaniappan K."/>
            <person name="Chang Y.J."/>
            <person name="Land M."/>
            <person name="Hauser L."/>
            <person name="Jeffries C.D."/>
            <person name="Detter J.C."/>
            <person name="Rohde M."/>
            <person name="Abt B."/>
            <person name="Pukall R."/>
            <person name="Goker M."/>
            <person name="Bristow J."/>
            <person name="Markowitz V."/>
            <person name="Hugenholtz P."/>
            <person name="Eisen J.A."/>
        </authorList>
    </citation>
    <scope>NUCLEOTIDE SEQUENCE [LARGE SCALE GENOMIC DNA]</scope>
    <source>
        <strain evidence="9 10">DSM 2912</strain>
    </source>
</reference>
<keyword evidence="7" id="KW-0472">Membrane</keyword>
<evidence type="ECO:0000256" key="2">
    <source>
        <dbReference type="ARBA" id="ARBA00022475"/>
    </source>
</evidence>
<dbReference type="PANTHER" id="PTHR43166:SF6">
    <property type="entry name" value="PHOSPHONATES IMPORT ATP-BINDING PROTEIN PHNC"/>
    <property type="match status" value="1"/>
</dbReference>